<protein>
    <submittedName>
        <fullName evidence="1">Uncharacterized protein</fullName>
    </submittedName>
</protein>
<dbReference type="RefSeq" id="WP_045442396.1">
    <property type="nucleotide sequence ID" value="NZ_QFVP01000013.1"/>
</dbReference>
<evidence type="ECO:0000313" key="1">
    <source>
        <dbReference type="EMBL" id="THE35291.1"/>
    </source>
</evidence>
<dbReference type="EMBL" id="QFVP01000013">
    <property type="protein sequence ID" value="THE35291.1"/>
    <property type="molecule type" value="Genomic_DNA"/>
</dbReference>
<organism evidence="1 2">
    <name type="scientific">Citrobacter murliniae</name>
    <dbReference type="NCBI Taxonomy" id="67829"/>
    <lineage>
        <taxon>Bacteria</taxon>
        <taxon>Pseudomonadati</taxon>
        <taxon>Pseudomonadota</taxon>
        <taxon>Gammaproteobacteria</taxon>
        <taxon>Enterobacterales</taxon>
        <taxon>Enterobacteriaceae</taxon>
        <taxon>Citrobacter</taxon>
        <taxon>Citrobacter freundii complex</taxon>
    </lineage>
</organism>
<name>A0ABY2PQZ0_9ENTR</name>
<comment type="caution">
    <text evidence="1">The sequence shown here is derived from an EMBL/GenBank/DDBJ whole genome shotgun (WGS) entry which is preliminary data.</text>
</comment>
<dbReference type="Proteomes" id="UP000306790">
    <property type="component" value="Unassembled WGS sequence"/>
</dbReference>
<accession>A0ABY2PQZ0</accession>
<evidence type="ECO:0000313" key="2">
    <source>
        <dbReference type="Proteomes" id="UP000306790"/>
    </source>
</evidence>
<gene>
    <name evidence="1" type="ORF">DJ535_18615</name>
</gene>
<proteinExistence type="predicted"/>
<sequence length="101" mass="11711">MDNLADYVNAIKNGKNVICIEELWNRDDLAEVEISHMTWHHDSGVVISCICENELVQPLSDICPECCIKWGIVDAAGRDIRPREKTFRSKCQESYWLKMNR</sequence>
<keyword evidence="2" id="KW-1185">Reference proteome</keyword>
<reference evidence="1 2" key="1">
    <citation type="submission" date="2018-05" db="EMBL/GenBank/DDBJ databases">
        <title>Isolation and genomic analyses of lactose-positive bacteria from faecal samples of preterm neonates.</title>
        <authorList>
            <person name="Chen Y."/>
            <person name="Brook T.C."/>
            <person name="O'Neill I."/>
            <person name="Soe C.Z."/>
            <person name="Hall L.J."/>
            <person name="Hoyles L."/>
        </authorList>
    </citation>
    <scope>NUCLEOTIDE SEQUENCE [LARGE SCALE GENOMIC DNA]</scope>
    <source>
        <strain evidence="1 2">P080C CL</strain>
    </source>
</reference>